<feature type="domain" description="F5/8 type C" evidence="4">
    <location>
        <begin position="480"/>
        <end position="632"/>
    </location>
</feature>
<dbReference type="InterPro" id="IPR017853">
    <property type="entry name" value="GH"/>
</dbReference>
<dbReference type="Pfam" id="PF14587">
    <property type="entry name" value="Glyco_hydr_30_2"/>
    <property type="match status" value="1"/>
</dbReference>
<dbReference type="SUPFAM" id="SSF51445">
    <property type="entry name" value="(Trans)glycosidases"/>
    <property type="match status" value="1"/>
</dbReference>
<evidence type="ECO:0008006" key="8">
    <source>
        <dbReference type="Google" id="ProtNLM"/>
    </source>
</evidence>
<dbReference type="InterPro" id="IPR042229">
    <property type="entry name" value="Listeria/Bacterioides_rpt_sf"/>
</dbReference>
<dbReference type="InterPro" id="IPR011081">
    <property type="entry name" value="Big_4"/>
</dbReference>
<evidence type="ECO:0000313" key="6">
    <source>
        <dbReference type="EMBL" id="KTD86805.1"/>
    </source>
</evidence>
<feature type="domain" description="SLH" evidence="5">
    <location>
        <begin position="2282"/>
        <end position="2342"/>
    </location>
</feature>
<dbReference type="SUPFAM" id="SSF49373">
    <property type="entry name" value="Invasin/intimin cell-adhesion fragments"/>
    <property type="match status" value="1"/>
</dbReference>
<dbReference type="Gene3D" id="2.115.10.20">
    <property type="entry name" value="Glycosyl hydrolase domain, family 43"/>
    <property type="match status" value="1"/>
</dbReference>
<dbReference type="InterPro" id="IPR003343">
    <property type="entry name" value="Big_2"/>
</dbReference>
<comment type="caution">
    <text evidence="6">The sequence shown here is derived from an EMBL/GenBank/DDBJ whole genome shotgun (WGS) entry which is preliminary data.</text>
</comment>
<feature type="compositionally biased region" description="Basic and acidic residues" evidence="2">
    <location>
        <begin position="720"/>
        <end position="730"/>
    </location>
</feature>
<comment type="subcellular location">
    <subcellularLocation>
        <location evidence="1">Cell envelope</location>
    </subcellularLocation>
</comment>
<dbReference type="SUPFAM" id="SSF75005">
    <property type="entry name" value="Arabinanase/levansucrase/invertase"/>
    <property type="match status" value="2"/>
</dbReference>
<organism evidence="6 7">
    <name type="scientific">Paenibacillus etheri</name>
    <dbReference type="NCBI Taxonomy" id="1306852"/>
    <lineage>
        <taxon>Bacteria</taxon>
        <taxon>Bacillati</taxon>
        <taxon>Bacillota</taxon>
        <taxon>Bacilli</taxon>
        <taxon>Bacillales</taxon>
        <taxon>Paenibacillaceae</taxon>
        <taxon>Paenibacillus</taxon>
    </lineage>
</organism>
<dbReference type="InterPro" id="IPR013378">
    <property type="entry name" value="InlB-like_B-rpt"/>
</dbReference>
<dbReference type="InterPro" id="IPR001119">
    <property type="entry name" value="SLH_dom"/>
</dbReference>
<feature type="domain" description="SLH" evidence="5">
    <location>
        <begin position="2155"/>
        <end position="2218"/>
    </location>
</feature>
<evidence type="ECO:0000259" key="5">
    <source>
        <dbReference type="PROSITE" id="PS51272"/>
    </source>
</evidence>
<keyword evidence="3" id="KW-0732">Signal</keyword>
<dbReference type="Pfam" id="PF00395">
    <property type="entry name" value="SLH"/>
    <property type="match status" value="3"/>
</dbReference>
<dbReference type="InterPro" id="IPR008964">
    <property type="entry name" value="Invasin/intimin_cell_adhesion"/>
</dbReference>
<proteinExistence type="predicted"/>
<name>A0A0W1AZQ0_9BACL</name>
<dbReference type="PROSITE" id="PS51272">
    <property type="entry name" value="SLH"/>
    <property type="match status" value="3"/>
</dbReference>
<dbReference type="Gene3D" id="3.20.20.80">
    <property type="entry name" value="Glycosidases"/>
    <property type="match status" value="1"/>
</dbReference>
<dbReference type="InterPro" id="IPR039743">
    <property type="entry name" value="6GAL/EXGAL"/>
</dbReference>
<dbReference type="InterPro" id="IPR008979">
    <property type="entry name" value="Galactose-bd-like_sf"/>
</dbReference>
<dbReference type="InterPro" id="IPR039514">
    <property type="entry name" value="6GAL-like"/>
</dbReference>
<dbReference type="RefSeq" id="WP_060623693.1">
    <property type="nucleotide sequence ID" value="NZ_LCZJ02000019.1"/>
</dbReference>
<evidence type="ECO:0000313" key="7">
    <source>
        <dbReference type="Proteomes" id="UP000054709"/>
    </source>
</evidence>
<dbReference type="PANTHER" id="PTHR42767">
    <property type="entry name" value="ENDO-BETA-1,6-GALACTANASE"/>
    <property type="match status" value="1"/>
</dbReference>
<dbReference type="GO" id="GO:0030313">
    <property type="term" value="C:cell envelope"/>
    <property type="evidence" value="ECO:0007669"/>
    <property type="project" value="UniProtKB-SubCell"/>
</dbReference>
<feature type="chain" id="PRO_5006920302" description="F5/8 type C domain-containing protein" evidence="3">
    <location>
        <begin position="34"/>
        <end position="2342"/>
    </location>
</feature>
<feature type="signal peptide" evidence="3">
    <location>
        <begin position="1"/>
        <end position="33"/>
    </location>
</feature>
<dbReference type="InterPro" id="IPR000421">
    <property type="entry name" value="FA58C"/>
</dbReference>
<protein>
    <recommendedName>
        <fullName evidence="8">F5/8 type C domain-containing protein</fullName>
    </recommendedName>
</protein>
<dbReference type="OrthoDB" id="273314at2"/>
<feature type="compositionally biased region" description="Low complexity" evidence="2">
    <location>
        <begin position="1901"/>
        <end position="1915"/>
    </location>
</feature>
<dbReference type="Gene3D" id="2.60.40.1180">
    <property type="entry name" value="Golgi alpha-mannosidase II"/>
    <property type="match status" value="1"/>
</dbReference>
<evidence type="ECO:0000259" key="4">
    <source>
        <dbReference type="PROSITE" id="PS50022"/>
    </source>
</evidence>
<dbReference type="Proteomes" id="UP000054709">
    <property type="component" value="Unassembled WGS sequence"/>
</dbReference>
<dbReference type="EMBL" id="LCZJ02000019">
    <property type="protein sequence ID" value="KTD86805.1"/>
    <property type="molecule type" value="Genomic_DNA"/>
</dbReference>
<dbReference type="PROSITE" id="PS50022">
    <property type="entry name" value="FA58C_3"/>
    <property type="match status" value="2"/>
</dbReference>
<feature type="region of interest" description="Disordered" evidence="2">
    <location>
        <begin position="710"/>
        <end position="730"/>
    </location>
</feature>
<dbReference type="Pfam" id="PF00754">
    <property type="entry name" value="F5_F8_type_C"/>
    <property type="match status" value="3"/>
</dbReference>
<dbReference type="PANTHER" id="PTHR42767:SF1">
    <property type="entry name" value="ENDO-BETA-1,6-GALACTANASE-LIKE DOMAIN-CONTAINING PROTEIN"/>
    <property type="match status" value="1"/>
</dbReference>
<dbReference type="NCBIfam" id="TIGR02543">
    <property type="entry name" value="List_Bact_rpt"/>
    <property type="match status" value="1"/>
</dbReference>
<dbReference type="Pfam" id="PF07532">
    <property type="entry name" value="Big_4"/>
    <property type="match status" value="1"/>
</dbReference>
<dbReference type="Pfam" id="PF09479">
    <property type="entry name" value="Flg_new"/>
    <property type="match status" value="1"/>
</dbReference>
<dbReference type="InterPro" id="IPR023296">
    <property type="entry name" value="Glyco_hydro_beta-prop_sf"/>
</dbReference>
<feature type="domain" description="SLH" evidence="5">
    <location>
        <begin position="2219"/>
        <end position="2278"/>
    </location>
</feature>
<evidence type="ECO:0000256" key="1">
    <source>
        <dbReference type="ARBA" id="ARBA00004196"/>
    </source>
</evidence>
<dbReference type="CDD" id="cd18825">
    <property type="entry name" value="GH43_CtGH43-like"/>
    <property type="match status" value="1"/>
</dbReference>
<feature type="region of interest" description="Disordered" evidence="2">
    <location>
        <begin position="1882"/>
        <end position="1953"/>
    </location>
</feature>
<feature type="compositionally biased region" description="Polar residues" evidence="2">
    <location>
        <begin position="1944"/>
        <end position="1953"/>
    </location>
</feature>
<dbReference type="Pfam" id="PF02368">
    <property type="entry name" value="Big_2"/>
    <property type="match status" value="1"/>
</dbReference>
<sequence>MITRVRRRLSMSFLSVSLIVPMFMGLTGEKVSAANASIKLDPNQMQKPWEGWGTSLAWFGNITGGWNDKVKKALADSLYSPEGLNFNIARYNIGGGENPAYNTMRQGGEIPGFSPSPGVFDWTQDANQRWWLQAAKERGANILEAFSNSAPYYMTESGSTTGHWDSGKDNLKWDEYDNFANYLTEVVKHFKNDWDIDFNYLSPVNEPSTNYWGFGGGQEGSHWDVGSQMKIINTTRAKLDEANLQSVEIAAMDESILDTFVSNWNSYDETTKANVGKMNTHSYGGSKRAEIRDAAKAADKTLWMSEVDLGPSGIAHDHDDFEPALALAERIMTDITWLEPTAWITWQAIESEKNMQKDKENMNWGLLHADFDTQEWWYTKKYYAMQQFSKFIPQGASFIGDNDDNTLAAYDPNTNKIHVVYRNPNITSQNISLDLSQFDTVTGDATPYVSSTTENVVQKAKVPVLDKMLQTSVGAKSITTFVIDGASFKGNSLIPQSDMTVTASSAQSGEAAERSLDGDQWTNWHTSWDPYDGGPHSITYDLGAHYDDVNKLSYLPRQDKDWNGIITKFTIEVSSDGNVFTPVAKGTWKNDKSEKTATFNSQKAKFVKLKVDESNGSGAQYASAAEINIMRKSNFTVDTTLLVNAISRAENYISANNANVSDLQDLVNEARVVQANTLATQEEITQILYKLNVEYSVLGQGLIPQIQMKATSDNSASEDGPEKTIDGDAGTKWHSAYNNEYSPLPHNITYDLGKSYDGIYKLQYLPRQDSDWNGVITKFEVSVSEDGTDFTKVVAEGTWNADKTEKTATFNAQGAKYVRFTALESRSDAGKQYASAAEINIFNKQGYEVDFSSLDSAIQAAEKFKTDSGKDESYFKNLNAILIQADTLLKSATATQEEIVKFASRIVTEISNIQNSDPNIKGMSLFYTPEAYHGNPANLMVDNDIYTYFESNWDKNGVKYKSGDYIVVDLGESMRDVGKVLVTPRQDKANGRIKQFKIYYSDANLENSPADGTQAYLDENFKFAANGSFDDYDTSVQSATFKSVDARYIAIQAITTGGDGNTLSAAEIAVSQKQTATFDTSKLQAAIDQLLTLSDISPKVKDAIEKQITTIGNLSDLTEESITYYTKHIKDLYNLYLTVNNRSSIKSGEVWLDTEGVPIQAHGGGILFNEKNKTYYWYGEDKTEGYLPTGVHAYSSKDLYTWQNEGIVLPVFNNPQLGVKEVLAGEGMPLYLDENSETYKNSGVPYDPNRKVEIKSKDEDYTGNMKAPNNTLSKHNSPERIAELNALYANYSNKDKQKMYKDFNWDKVVERPKVVYNKKTDKYVMWWHQDGPIAGEYWTAEGGVAVSDSPTGPFKYLSTSRLPNVGDEHGNEGMLRDMTVYVDDDGNEATHDKAYLVYSSEENATTIIMMLNDDYTGPAQNEKGESLEGTHYVRAFKDWREAPTIFKQDGVYYMITSGLSGWDPNEAQYRVSTEGMFGPWENKGNPMVNDSRDTFRSQSTFVLPYRDGNGTLVPNKFIFMADRWYPNNLSDSRYVWLPLELDNENRRVAISWHDEWKTSQLNIGTTINFNSNGGSSISSLYGAEVGTKITAPAEPTLKGFKFVNWYKDEALSTVWDFTVDTVPTNDITLYAKWVPVAAPVITNIMPVNVATVTGTPPVLPTVVTAVYNDGTTQDKSVVWDIIDPSLYAEEGSFSVSGAVDGSLIPAVANVIVSDDVYRAQLAARVADAKSIYGLAVEGTAVGQYPIGSKQELLASILEAQQVVDNNSTTQQELEQATTNLNSAIEVFEASKNQHVKVESISITSVSSSIDVKKGTLQLQAEVLPVDATNKSVTWAVYGADGITPTDIAIINTNGLLTAAKNGIVKVIATSVDNATVYGIKEITISGQTDSPEPTPEPTPDPGTNNPGTNPGNPTTPTNPTPTPTTSPTQEDPHRYVPTGKELQSETAQNGTTSLTINIDKEALAKKLEALNKTTGNPNLNIEIPGANSWNEVNLPLDVLYNSLKANKDTIITLSSHLGSYELPLSNLNREELEKAAKVAGATLIIRMDNMTSQHEQKFEQSIVEKGMKRVSDIIAYKVILKSHDKKEELQRFGNMFMTRVVNMDGVIQDPSSATAVIFDPITGQIRFVPSVFNVKNGKTEVSIFGQANSLYAIVQNKKTFDDMIGHWAQKDVEILASKLIINGMTDRTFAPAGQVTRAQFAALLVRGLGLSTESVTNMFADVSTTAWYAQDVNTAAKLGLIKGVGEGKFSPDARITREQMVVMIMNAVGLVQGDHKAEPQTHTPFADQNRISDYAAQAVTEAVSKGLIKGKTDTTFAPQDAATRAEAAVMIKQILQFLKFIN</sequence>
<dbReference type="SUPFAM" id="SSF49785">
    <property type="entry name" value="Galactose-binding domain-like"/>
    <property type="match status" value="3"/>
</dbReference>
<feature type="domain" description="F5/8 type C" evidence="4">
    <location>
        <begin position="690"/>
        <end position="844"/>
    </location>
</feature>
<gene>
    <name evidence="6" type="ORF">UQ64_15345</name>
</gene>
<reference evidence="6 7" key="1">
    <citation type="journal article" date="2015" name="Int. Biodeterior. Biodegradation">
        <title>Physiological and genetic screening methods for the isolation of methyl tert-butyl ether-degrading bacteria for bioremediation purposes.</title>
        <authorList>
            <person name="Guisado I.M."/>
            <person name="Purswani J."/>
            <person name="Gonzalez Lopez J."/>
            <person name="Pozo C."/>
        </authorList>
    </citation>
    <scope>NUCLEOTIDE SEQUENCE [LARGE SCALE GENOMIC DNA]</scope>
    <source>
        <strain evidence="6 7">SH7</strain>
    </source>
</reference>
<evidence type="ECO:0000256" key="2">
    <source>
        <dbReference type="SAM" id="MobiDB-lite"/>
    </source>
</evidence>
<evidence type="ECO:0000256" key="3">
    <source>
        <dbReference type="SAM" id="SignalP"/>
    </source>
</evidence>
<keyword evidence="7" id="KW-1185">Reference proteome</keyword>
<dbReference type="Gene3D" id="1.20.1270.90">
    <property type="entry name" value="AF1782-like"/>
    <property type="match status" value="1"/>
</dbReference>
<dbReference type="Gene3D" id="2.60.120.260">
    <property type="entry name" value="Galactose-binding domain-like"/>
    <property type="match status" value="3"/>
</dbReference>
<dbReference type="GO" id="GO:0004553">
    <property type="term" value="F:hydrolase activity, hydrolyzing O-glycosyl compounds"/>
    <property type="evidence" value="ECO:0007669"/>
    <property type="project" value="InterPro"/>
</dbReference>
<dbReference type="Gene3D" id="2.60.40.4270">
    <property type="entry name" value="Listeria-Bacteroides repeat domain"/>
    <property type="match status" value="1"/>
</dbReference>
<dbReference type="Gene3D" id="2.60.40.1080">
    <property type="match status" value="1"/>
</dbReference>
<dbReference type="InterPro" id="IPR013780">
    <property type="entry name" value="Glyco_hydro_b"/>
</dbReference>
<accession>A0A0W1AZQ0</accession>